<feature type="compositionally biased region" description="Polar residues" evidence="1">
    <location>
        <begin position="168"/>
        <end position="180"/>
    </location>
</feature>
<sequence>MSLQGSAGAWQALVAFLCYLAFPEVAVAQLLIRTRLMIVRRLWKHEPMPIRFFLASCLGLHARSSSSTKRSVPLVLLSSEQASCAPRKVDVLWVGRILLLVAFLVQYLGSVVIWIRLFFYVQDRGYWLWTVDLRTFEMVLGGLAATVNSSLILLVGNEWMIPDQVHARTTTEQTNSSETPPSGKELSLRTDTGLSGTTICCEGAVSTRSRFQAFNNAFSQFLDSLFPSLLQSDLELAVLLHRALTYGILAYAFRRRFSGGCPPILRLLAEASSTFDWTQICPDRTNIWDPTTVTQVPRQREHTHYGESLRITSILFNIAIARILGKWLFGILAEGCEFLGRPWARKLRLFRYWIFSGRSVVSFLFLPLLFSFGPVWVMCQFEQTRWTSHAQAVLQSRAVGDVDRMAMNVLMWKDPWHDALYLI</sequence>
<evidence type="ECO:0000256" key="1">
    <source>
        <dbReference type="SAM" id="MobiDB-lite"/>
    </source>
</evidence>
<keyword evidence="2" id="KW-0472">Membrane</keyword>
<dbReference type="EMBL" id="ML976701">
    <property type="protein sequence ID" value="KAF1970391.1"/>
    <property type="molecule type" value="Genomic_DNA"/>
</dbReference>
<feature type="transmembrane region" description="Helical" evidence="2">
    <location>
        <begin position="97"/>
        <end position="119"/>
    </location>
</feature>
<organism evidence="3 4">
    <name type="scientific">Bimuria novae-zelandiae CBS 107.79</name>
    <dbReference type="NCBI Taxonomy" id="1447943"/>
    <lineage>
        <taxon>Eukaryota</taxon>
        <taxon>Fungi</taxon>
        <taxon>Dikarya</taxon>
        <taxon>Ascomycota</taxon>
        <taxon>Pezizomycotina</taxon>
        <taxon>Dothideomycetes</taxon>
        <taxon>Pleosporomycetidae</taxon>
        <taxon>Pleosporales</taxon>
        <taxon>Massarineae</taxon>
        <taxon>Didymosphaeriaceae</taxon>
        <taxon>Bimuria</taxon>
    </lineage>
</organism>
<evidence type="ECO:0000313" key="3">
    <source>
        <dbReference type="EMBL" id="KAF1970391.1"/>
    </source>
</evidence>
<keyword evidence="4" id="KW-1185">Reference proteome</keyword>
<proteinExistence type="predicted"/>
<accession>A0A6A5UZG2</accession>
<evidence type="ECO:0000313" key="4">
    <source>
        <dbReference type="Proteomes" id="UP000800036"/>
    </source>
</evidence>
<feature type="transmembrane region" description="Helical" evidence="2">
    <location>
        <begin position="353"/>
        <end position="377"/>
    </location>
</feature>
<dbReference type="OrthoDB" id="3753379at2759"/>
<gene>
    <name evidence="3" type="ORF">BU23DRAFT_211786</name>
</gene>
<reference evidence="3" key="1">
    <citation type="journal article" date="2020" name="Stud. Mycol.">
        <title>101 Dothideomycetes genomes: a test case for predicting lifestyles and emergence of pathogens.</title>
        <authorList>
            <person name="Haridas S."/>
            <person name="Albert R."/>
            <person name="Binder M."/>
            <person name="Bloem J."/>
            <person name="Labutti K."/>
            <person name="Salamov A."/>
            <person name="Andreopoulos B."/>
            <person name="Baker S."/>
            <person name="Barry K."/>
            <person name="Bills G."/>
            <person name="Bluhm B."/>
            <person name="Cannon C."/>
            <person name="Castanera R."/>
            <person name="Culley D."/>
            <person name="Daum C."/>
            <person name="Ezra D."/>
            <person name="Gonzalez J."/>
            <person name="Henrissat B."/>
            <person name="Kuo A."/>
            <person name="Liang C."/>
            <person name="Lipzen A."/>
            <person name="Lutzoni F."/>
            <person name="Magnuson J."/>
            <person name="Mondo S."/>
            <person name="Nolan M."/>
            <person name="Ohm R."/>
            <person name="Pangilinan J."/>
            <person name="Park H.-J."/>
            <person name="Ramirez L."/>
            <person name="Alfaro M."/>
            <person name="Sun H."/>
            <person name="Tritt A."/>
            <person name="Yoshinaga Y."/>
            <person name="Zwiers L.-H."/>
            <person name="Turgeon B."/>
            <person name="Goodwin S."/>
            <person name="Spatafora J."/>
            <person name="Crous P."/>
            <person name="Grigoriev I."/>
        </authorList>
    </citation>
    <scope>NUCLEOTIDE SEQUENCE</scope>
    <source>
        <strain evidence="3">CBS 107.79</strain>
    </source>
</reference>
<keyword evidence="2" id="KW-1133">Transmembrane helix</keyword>
<dbReference type="Proteomes" id="UP000800036">
    <property type="component" value="Unassembled WGS sequence"/>
</dbReference>
<feature type="transmembrane region" description="Helical" evidence="2">
    <location>
        <begin position="139"/>
        <end position="156"/>
    </location>
</feature>
<name>A0A6A5UZG2_9PLEO</name>
<feature type="region of interest" description="Disordered" evidence="1">
    <location>
        <begin position="168"/>
        <end position="189"/>
    </location>
</feature>
<evidence type="ECO:0000256" key="2">
    <source>
        <dbReference type="SAM" id="Phobius"/>
    </source>
</evidence>
<protein>
    <submittedName>
        <fullName evidence="3">Uncharacterized protein</fullName>
    </submittedName>
</protein>
<dbReference type="AlphaFoldDB" id="A0A6A5UZG2"/>
<feature type="transmembrane region" description="Helical" evidence="2">
    <location>
        <begin position="12"/>
        <end position="32"/>
    </location>
</feature>
<keyword evidence="2" id="KW-0812">Transmembrane</keyword>